<evidence type="ECO:0000259" key="3">
    <source>
        <dbReference type="Pfam" id="PF00512"/>
    </source>
</evidence>
<feature type="domain" description="Signal transduction histidine kinase dimerisation/phosphoacceptor" evidence="3">
    <location>
        <begin position="3"/>
        <end position="53"/>
    </location>
</feature>
<dbReference type="InterPro" id="IPR036097">
    <property type="entry name" value="HisK_dim/P_sf"/>
</dbReference>
<dbReference type="InterPro" id="IPR003661">
    <property type="entry name" value="HisK_dim/P_dom"/>
</dbReference>
<evidence type="ECO:0000313" key="5">
    <source>
        <dbReference type="Proteomes" id="UP000219281"/>
    </source>
</evidence>
<evidence type="ECO:0000256" key="2">
    <source>
        <dbReference type="ARBA" id="ARBA00012438"/>
    </source>
</evidence>
<organism evidence="4 5">
    <name type="scientific">Pedobacter xixiisoli</name>
    <dbReference type="NCBI Taxonomy" id="1476464"/>
    <lineage>
        <taxon>Bacteria</taxon>
        <taxon>Pseudomonadati</taxon>
        <taxon>Bacteroidota</taxon>
        <taxon>Sphingobacteriia</taxon>
        <taxon>Sphingobacteriales</taxon>
        <taxon>Sphingobacteriaceae</taxon>
        <taxon>Pedobacter</taxon>
    </lineage>
</organism>
<evidence type="ECO:0000256" key="1">
    <source>
        <dbReference type="ARBA" id="ARBA00000085"/>
    </source>
</evidence>
<protein>
    <recommendedName>
        <fullName evidence="2">histidine kinase</fullName>
        <ecNumber evidence="2">2.7.13.3</ecNumber>
    </recommendedName>
</protein>
<gene>
    <name evidence="4" type="ORF">SAMN06297358_0939</name>
</gene>
<dbReference type="SUPFAM" id="SSF47384">
    <property type="entry name" value="Homodimeric domain of signal transducing histidine kinase"/>
    <property type="match status" value="1"/>
</dbReference>
<dbReference type="RefSeq" id="WP_205943949.1">
    <property type="nucleotide sequence ID" value="NZ_OCMT01000001.1"/>
</dbReference>
<accession>A0A285ZTL3</accession>
<dbReference type="EC" id="2.7.13.3" evidence="2"/>
<dbReference type="EMBL" id="OCMT01000001">
    <property type="protein sequence ID" value="SOD12966.1"/>
    <property type="molecule type" value="Genomic_DNA"/>
</dbReference>
<dbReference type="CDD" id="cd00082">
    <property type="entry name" value="HisKA"/>
    <property type="match status" value="1"/>
</dbReference>
<keyword evidence="5" id="KW-1185">Reference proteome</keyword>
<reference evidence="5" key="1">
    <citation type="submission" date="2017-09" db="EMBL/GenBank/DDBJ databases">
        <authorList>
            <person name="Varghese N."/>
            <person name="Submissions S."/>
        </authorList>
    </citation>
    <scope>NUCLEOTIDE SEQUENCE [LARGE SCALE GENOMIC DNA]</scope>
    <source>
        <strain evidence="5">CGMCC 1.12803</strain>
    </source>
</reference>
<sequence>MFDISHGLRQPVTQLMGMTELLAQTSDSLHSIAQIVDYMKTSTVMLDNYTRELTQHIENIAKKEKLAKQ</sequence>
<evidence type="ECO:0000313" key="4">
    <source>
        <dbReference type="EMBL" id="SOD12966.1"/>
    </source>
</evidence>
<name>A0A285ZTL3_9SPHI</name>
<proteinExistence type="predicted"/>
<dbReference type="Gene3D" id="1.10.287.130">
    <property type="match status" value="1"/>
</dbReference>
<dbReference type="Proteomes" id="UP000219281">
    <property type="component" value="Unassembled WGS sequence"/>
</dbReference>
<dbReference type="GO" id="GO:0000155">
    <property type="term" value="F:phosphorelay sensor kinase activity"/>
    <property type="evidence" value="ECO:0007669"/>
    <property type="project" value="InterPro"/>
</dbReference>
<dbReference type="AlphaFoldDB" id="A0A285ZTL3"/>
<comment type="catalytic activity">
    <reaction evidence="1">
        <text>ATP + protein L-histidine = ADP + protein N-phospho-L-histidine.</text>
        <dbReference type="EC" id="2.7.13.3"/>
    </reaction>
</comment>
<dbReference type="Pfam" id="PF00512">
    <property type="entry name" value="HisKA"/>
    <property type="match status" value="1"/>
</dbReference>